<dbReference type="InterPro" id="IPR051049">
    <property type="entry name" value="Dienelactone_hydrolase-like"/>
</dbReference>
<dbReference type="EMBL" id="RGOB01000216">
    <property type="protein sequence ID" value="NCU53579.1"/>
    <property type="molecule type" value="Genomic_DNA"/>
</dbReference>
<evidence type="ECO:0000259" key="1">
    <source>
        <dbReference type="Pfam" id="PF01738"/>
    </source>
</evidence>
<sequence>MGNIVEFKRPDGKTSKGYLTEGSKDSPAIVVIQEWWGMNGQIKKVADTLKDSGYRALVPDLYKGKVALDENEAKHLMTDLNFLDAASQDIRGAVQYLKSTGSNKVAVTGFCMGGALTCLSSVHVPELNCAVIWYGYPPLDLIDASKIKIPMIGHWALHDDAFAISGVDQLEKKLKDAKVNFEFFRYDAKHAFANEEADDRNLPYLKYNDEAKKLAWTRTMVFLKKNLA</sequence>
<proteinExistence type="predicted"/>
<dbReference type="InterPro" id="IPR002925">
    <property type="entry name" value="Dienelactn_hydro"/>
</dbReference>
<dbReference type="Gene3D" id="3.40.50.1820">
    <property type="entry name" value="alpha/beta hydrolase"/>
    <property type="match status" value="1"/>
</dbReference>
<dbReference type="PANTHER" id="PTHR46623:SF6">
    <property type="entry name" value="ALPHA_BETA-HYDROLASES SUPERFAMILY PROTEIN"/>
    <property type="match status" value="1"/>
</dbReference>
<dbReference type="PANTHER" id="PTHR46623">
    <property type="entry name" value="CARBOXYMETHYLENEBUTENOLIDASE-RELATED"/>
    <property type="match status" value="1"/>
</dbReference>
<dbReference type="Pfam" id="PF01738">
    <property type="entry name" value="DLH"/>
    <property type="match status" value="1"/>
</dbReference>
<dbReference type="InterPro" id="IPR029058">
    <property type="entry name" value="AB_hydrolase_fold"/>
</dbReference>
<reference evidence="2" key="1">
    <citation type="submission" date="2018-10" db="EMBL/GenBank/DDBJ databases">
        <title>Iterative Subtractive Binning of Freshwater Chronoseries Metagenomes Recovers Nearly Complete Genomes from over Four Hundred Novel Species.</title>
        <authorList>
            <person name="Rodriguez-R L.M."/>
            <person name="Tsementzi D."/>
            <person name="Luo C."/>
            <person name="Konstantinidis K.T."/>
        </authorList>
    </citation>
    <scope>NUCLEOTIDE SEQUENCE</scope>
    <source>
        <strain evidence="2">WB8_2A_004</strain>
    </source>
</reference>
<evidence type="ECO:0000313" key="2">
    <source>
        <dbReference type="EMBL" id="NCU53579.1"/>
    </source>
</evidence>
<dbReference type="AlphaFoldDB" id="A0A966HU24"/>
<organism evidence="2 3">
    <name type="scientific">Candidatus Fonsibacter lacus</name>
    <dbReference type="NCBI Taxonomy" id="2576439"/>
    <lineage>
        <taxon>Bacteria</taxon>
        <taxon>Pseudomonadati</taxon>
        <taxon>Pseudomonadota</taxon>
        <taxon>Alphaproteobacteria</taxon>
        <taxon>Candidatus Pelagibacterales</taxon>
        <taxon>Candidatus Pelagibacterales incertae sedis</taxon>
        <taxon>Candidatus Fonsibacter</taxon>
    </lineage>
</organism>
<feature type="domain" description="Dienelactone hydrolase" evidence="1">
    <location>
        <begin position="18"/>
        <end position="225"/>
    </location>
</feature>
<keyword evidence="2" id="KW-0378">Hydrolase</keyword>
<name>A0A966HU24_9PROT</name>
<dbReference type="SUPFAM" id="SSF53474">
    <property type="entry name" value="alpha/beta-Hydrolases"/>
    <property type="match status" value="1"/>
</dbReference>
<dbReference type="Proteomes" id="UP000747791">
    <property type="component" value="Unassembled WGS sequence"/>
</dbReference>
<gene>
    <name evidence="2" type="ORF">EBX74_04800</name>
</gene>
<comment type="caution">
    <text evidence="2">The sequence shown here is derived from an EMBL/GenBank/DDBJ whole genome shotgun (WGS) entry which is preliminary data.</text>
</comment>
<dbReference type="GO" id="GO:0016787">
    <property type="term" value="F:hydrolase activity"/>
    <property type="evidence" value="ECO:0007669"/>
    <property type="project" value="UniProtKB-KW"/>
</dbReference>
<accession>A0A966HU24</accession>
<protein>
    <submittedName>
        <fullName evidence="2">Dienelactone hydrolase family protein</fullName>
    </submittedName>
</protein>
<evidence type="ECO:0000313" key="3">
    <source>
        <dbReference type="Proteomes" id="UP000747791"/>
    </source>
</evidence>